<dbReference type="EMBL" id="BEGY01000075">
    <property type="protein sequence ID" value="GAX82086.1"/>
    <property type="molecule type" value="Genomic_DNA"/>
</dbReference>
<dbReference type="Pfam" id="PF08325">
    <property type="entry name" value="WLM"/>
    <property type="match status" value="1"/>
</dbReference>
<dbReference type="Proteomes" id="UP000232323">
    <property type="component" value="Unassembled WGS sequence"/>
</dbReference>
<evidence type="ECO:0000259" key="2">
    <source>
        <dbReference type="PROSITE" id="PS51397"/>
    </source>
</evidence>
<protein>
    <recommendedName>
        <fullName evidence="2">WLM domain-containing protein</fullName>
    </recommendedName>
</protein>
<dbReference type="PANTHER" id="PTHR47796:SF1">
    <property type="entry name" value="OS08G0500800 PROTEIN"/>
    <property type="match status" value="1"/>
</dbReference>
<dbReference type="PROSITE" id="PS51397">
    <property type="entry name" value="WLM"/>
    <property type="match status" value="1"/>
</dbReference>
<organism evidence="3 4">
    <name type="scientific">Chlamydomonas eustigma</name>
    <dbReference type="NCBI Taxonomy" id="1157962"/>
    <lineage>
        <taxon>Eukaryota</taxon>
        <taxon>Viridiplantae</taxon>
        <taxon>Chlorophyta</taxon>
        <taxon>core chlorophytes</taxon>
        <taxon>Chlorophyceae</taxon>
        <taxon>CS clade</taxon>
        <taxon>Chlamydomonadales</taxon>
        <taxon>Chlamydomonadaceae</taxon>
        <taxon>Chlamydomonas</taxon>
    </lineage>
</organism>
<dbReference type="PANTHER" id="PTHR47796">
    <property type="entry name" value="ZINC METALLOPROTEINASE-LIKE PROTEIN"/>
    <property type="match status" value="1"/>
</dbReference>
<dbReference type="OrthoDB" id="49605at2759"/>
<evidence type="ECO:0000313" key="3">
    <source>
        <dbReference type="EMBL" id="GAX82086.1"/>
    </source>
</evidence>
<evidence type="ECO:0000313" key="4">
    <source>
        <dbReference type="Proteomes" id="UP000232323"/>
    </source>
</evidence>
<comment type="caution">
    <text evidence="3">The sequence shown here is derived from an EMBL/GenBank/DDBJ whole genome shotgun (WGS) entry which is preliminary data.</text>
</comment>
<reference evidence="3 4" key="1">
    <citation type="submission" date="2017-08" db="EMBL/GenBank/DDBJ databases">
        <title>Acidophilic green algal genome provides insights into adaptation to an acidic environment.</title>
        <authorList>
            <person name="Hirooka S."/>
            <person name="Hirose Y."/>
            <person name="Kanesaki Y."/>
            <person name="Higuchi S."/>
            <person name="Fujiwara T."/>
            <person name="Onuma R."/>
            <person name="Era A."/>
            <person name="Ohbayashi R."/>
            <person name="Uzuka A."/>
            <person name="Nozaki H."/>
            <person name="Yoshikawa H."/>
            <person name="Miyagishima S.Y."/>
        </authorList>
    </citation>
    <scope>NUCLEOTIDE SEQUENCE [LARGE SCALE GENOMIC DNA]</scope>
    <source>
        <strain evidence="3 4">NIES-2499</strain>
    </source>
</reference>
<dbReference type="InterPro" id="IPR013536">
    <property type="entry name" value="WLM_dom"/>
</dbReference>
<feature type="region of interest" description="Disordered" evidence="1">
    <location>
        <begin position="387"/>
        <end position="424"/>
    </location>
</feature>
<gene>
    <name evidence="3" type="ORF">CEUSTIGMA_g9514.t1</name>
</gene>
<name>A0A250XGD1_9CHLO</name>
<feature type="compositionally biased region" description="Basic and acidic residues" evidence="1">
    <location>
        <begin position="392"/>
        <end position="424"/>
    </location>
</feature>
<accession>A0A250XGD1</accession>
<proteinExistence type="predicted"/>
<evidence type="ECO:0000256" key="1">
    <source>
        <dbReference type="SAM" id="MobiDB-lite"/>
    </source>
</evidence>
<sequence length="424" mass="46693">MTDQLTITFKSQTYKVDISSGMSILELSVALQQMVGLQDCAIKLLVPGQRAVQLTERPDRKLLEAGLLPGMKAMMLATGTAAVQKMNQDEVLRSAMDRTPGFDHELKLAAARRGQNRSSAVGTCLSQPKGSWAFNQHKAWEPSLKLHPPPREAQKLLRRLAADPGIMHIMEQNQWSVGQLSEMPPEGKVGISPVCILGLNVNKGQEILLRLRTDDLRGFRKYESIRDTLIHELAHMVHSEHDAAFKQLNSELKKEVLRVASTQHSGNSLLGPLSHMTAPDATSTNHWSFLGEEESDYQSQSCGSSSNNSRVQLLVVPGSAQAGRPVISAREAAAQAALRRLGGTQETMDRRVAIITAGSYEQLDNRQSHGWQAANEPDVYFMGGLANGMDPLDGHGKDKKDLREYEHPDAATESREQAVLRLEE</sequence>
<dbReference type="AlphaFoldDB" id="A0A250XGD1"/>
<dbReference type="STRING" id="1157962.A0A250XGD1"/>
<feature type="domain" description="WLM" evidence="2">
    <location>
        <begin position="128"/>
        <end position="342"/>
    </location>
</feature>
<keyword evidence="4" id="KW-1185">Reference proteome</keyword>